<evidence type="ECO:0000313" key="3">
    <source>
        <dbReference type="EMBL" id="WVW81057.1"/>
    </source>
</evidence>
<name>A0A1B9GGW7_9TREE</name>
<protein>
    <submittedName>
        <fullName evidence="2">Uncharacterized protein</fullName>
    </submittedName>
</protein>
<feature type="region of interest" description="Disordered" evidence="1">
    <location>
        <begin position="19"/>
        <end position="61"/>
    </location>
</feature>
<reference evidence="3" key="4">
    <citation type="submission" date="2024-02" db="EMBL/GenBank/DDBJ databases">
        <title>Comparative genomics of Cryptococcus and Kwoniella reveals pathogenesis evolution and contrasting modes of karyotype evolution via chromosome fusion or intercentromeric recombination.</title>
        <authorList>
            <person name="Coelho M.A."/>
            <person name="David-Palma M."/>
            <person name="Shea T."/>
            <person name="Bowers K."/>
            <person name="McGinley-Smith S."/>
            <person name="Mohammad A.W."/>
            <person name="Gnirke A."/>
            <person name="Yurkov A.M."/>
            <person name="Nowrousian M."/>
            <person name="Sun S."/>
            <person name="Cuomo C.A."/>
            <person name="Heitman J."/>
        </authorList>
    </citation>
    <scope>NUCLEOTIDE SEQUENCE</scope>
    <source>
        <strain evidence="3">CBS 10118</strain>
    </source>
</reference>
<evidence type="ECO:0000256" key="1">
    <source>
        <dbReference type="SAM" id="MobiDB-lite"/>
    </source>
</evidence>
<dbReference type="RefSeq" id="XP_019051295.1">
    <property type="nucleotide sequence ID" value="XM_019188417.1"/>
</dbReference>
<keyword evidence="4" id="KW-1185">Reference proteome</keyword>
<dbReference type="AlphaFoldDB" id="A0A1B9GGW7"/>
<dbReference type="EMBL" id="CP144541">
    <property type="protein sequence ID" value="WVW81057.1"/>
    <property type="molecule type" value="Genomic_DNA"/>
</dbReference>
<organism evidence="2">
    <name type="scientific">Kwoniella bestiolae CBS 10118</name>
    <dbReference type="NCBI Taxonomy" id="1296100"/>
    <lineage>
        <taxon>Eukaryota</taxon>
        <taxon>Fungi</taxon>
        <taxon>Dikarya</taxon>
        <taxon>Basidiomycota</taxon>
        <taxon>Agaricomycotina</taxon>
        <taxon>Tremellomycetes</taxon>
        <taxon>Tremellales</taxon>
        <taxon>Cryptococcaceae</taxon>
        <taxon>Kwoniella</taxon>
    </lineage>
</organism>
<evidence type="ECO:0000313" key="2">
    <source>
        <dbReference type="EMBL" id="OCF30225.1"/>
    </source>
</evidence>
<dbReference type="Proteomes" id="UP000092730">
    <property type="component" value="Chromosome 1"/>
</dbReference>
<accession>A0A1B9GGW7</accession>
<sequence>MDPQHPIPDVAQALELVCGLEDSPSLEGDDPTVHSQISTSEAGSKEGDAKGETTTSDTCNIGDRPLSEILADCSKFPFENEAVRANYHAFQQHMFRQYGDKSLSEVVTELNDKIGSAYKSSPEPSMECENHPTRSQWLRSRTRLVSDLRDIWKIGSLNDKLWLTMSRDLHYIDGKALLCPSEESSAPDPPYVPKTREDLFKDTLLTKGVEIAVADVETMREESKAKLKALLSELI</sequence>
<evidence type="ECO:0000313" key="4">
    <source>
        <dbReference type="Proteomes" id="UP000092730"/>
    </source>
</evidence>
<dbReference type="KEGG" id="kbi:30206143"/>
<reference evidence="3" key="2">
    <citation type="submission" date="2013-07" db="EMBL/GenBank/DDBJ databases">
        <authorList>
            <consortium name="The Broad Institute Genome Sequencing Platform"/>
            <person name="Cuomo C."/>
            <person name="Litvintseva A."/>
            <person name="Chen Y."/>
            <person name="Heitman J."/>
            <person name="Sun S."/>
            <person name="Springer D."/>
            <person name="Dromer F."/>
            <person name="Young S.K."/>
            <person name="Zeng Q."/>
            <person name="Gargeya S."/>
            <person name="Fitzgerald M."/>
            <person name="Abouelleil A."/>
            <person name="Alvarado L."/>
            <person name="Berlin A.M."/>
            <person name="Chapman S.B."/>
            <person name="Dewar J."/>
            <person name="Goldberg J."/>
            <person name="Griggs A."/>
            <person name="Gujja S."/>
            <person name="Hansen M."/>
            <person name="Howarth C."/>
            <person name="Imamovic A."/>
            <person name="Larimer J."/>
            <person name="McCowan C."/>
            <person name="Murphy C."/>
            <person name="Pearson M."/>
            <person name="Priest M."/>
            <person name="Roberts A."/>
            <person name="Saif S."/>
            <person name="Shea T."/>
            <person name="Sykes S."/>
            <person name="Wortman J."/>
            <person name="Nusbaum C."/>
            <person name="Birren B."/>
        </authorList>
    </citation>
    <scope>NUCLEOTIDE SEQUENCE</scope>
    <source>
        <strain evidence="3">CBS 10118</strain>
    </source>
</reference>
<dbReference type="EMBL" id="KI894018">
    <property type="protein sequence ID" value="OCF30225.1"/>
    <property type="molecule type" value="Genomic_DNA"/>
</dbReference>
<gene>
    <name evidence="2" type="ORF">I302_01744</name>
    <name evidence="3" type="ORF">I302_103048</name>
</gene>
<proteinExistence type="predicted"/>
<reference evidence="2" key="3">
    <citation type="submission" date="2014-01" db="EMBL/GenBank/DDBJ databases">
        <title>Evolution of pathogenesis and genome organization in the Tremellales.</title>
        <authorList>
            <person name="Cuomo C."/>
            <person name="Litvintseva A."/>
            <person name="Heitman J."/>
            <person name="Chen Y."/>
            <person name="Sun S."/>
            <person name="Springer D."/>
            <person name="Dromer F."/>
            <person name="Young S."/>
            <person name="Zeng Q."/>
            <person name="Chapman S."/>
            <person name="Gujja S."/>
            <person name="Saif S."/>
            <person name="Birren B."/>
        </authorList>
    </citation>
    <scope>NUCLEOTIDE SEQUENCE</scope>
    <source>
        <strain evidence="2">CBS 10118</strain>
    </source>
</reference>
<reference evidence="2" key="1">
    <citation type="submission" date="2013-07" db="EMBL/GenBank/DDBJ databases">
        <title>The Genome Sequence of Cryptococcus bestiolae CBS10118.</title>
        <authorList>
            <consortium name="The Broad Institute Genome Sequencing Platform"/>
            <person name="Cuomo C."/>
            <person name="Litvintseva A."/>
            <person name="Chen Y."/>
            <person name="Heitman J."/>
            <person name="Sun S."/>
            <person name="Springer D."/>
            <person name="Dromer F."/>
            <person name="Young S.K."/>
            <person name="Zeng Q."/>
            <person name="Gargeya S."/>
            <person name="Fitzgerald M."/>
            <person name="Abouelleil A."/>
            <person name="Alvarado L."/>
            <person name="Berlin A.M."/>
            <person name="Chapman S.B."/>
            <person name="Dewar J."/>
            <person name="Goldberg J."/>
            <person name="Griggs A."/>
            <person name="Gujja S."/>
            <person name="Hansen M."/>
            <person name="Howarth C."/>
            <person name="Imamovic A."/>
            <person name="Larimer J."/>
            <person name="McCowan C."/>
            <person name="Murphy C."/>
            <person name="Pearson M."/>
            <person name="Priest M."/>
            <person name="Roberts A."/>
            <person name="Saif S."/>
            <person name="Shea T."/>
            <person name="Sykes S."/>
            <person name="Wortman J."/>
            <person name="Nusbaum C."/>
            <person name="Birren B."/>
        </authorList>
    </citation>
    <scope>NUCLEOTIDE SEQUENCE [LARGE SCALE GENOMIC DNA]</scope>
    <source>
        <strain evidence="2">CBS 10118</strain>
    </source>
</reference>
<dbReference type="VEuPathDB" id="FungiDB:I302_01744"/>
<feature type="compositionally biased region" description="Polar residues" evidence="1">
    <location>
        <begin position="33"/>
        <end position="42"/>
    </location>
</feature>
<dbReference type="GeneID" id="30206143"/>